<keyword evidence="3 5" id="KW-0195">Cyclin</keyword>
<dbReference type="OrthoDB" id="5590282at2759"/>
<dbReference type="Pfam" id="PF00134">
    <property type="entry name" value="Cyclin_N"/>
    <property type="match status" value="1"/>
</dbReference>
<dbReference type="Pfam" id="PF02984">
    <property type="entry name" value="Cyclin_C"/>
    <property type="match status" value="1"/>
</dbReference>
<evidence type="ECO:0000256" key="3">
    <source>
        <dbReference type="ARBA" id="ARBA00023127"/>
    </source>
</evidence>
<dbReference type="InterPro" id="IPR013763">
    <property type="entry name" value="Cyclin-like_dom"/>
</dbReference>
<dbReference type="SMART" id="SM01332">
    <property type="entry name" value="Cyclin_C"/>
    <property type="match status" value="1"/>
</dbReference>
<keyword evidence="2" id="KW-0132">Cell division</keyword>
<dbReference type="AlphaFoldDB" id="A0A2I0AWI1"/>
<dbReference type="PANTHER" id="PTHR10177">
    <property type="entry name" value="CYCLINS"/>
    <property type="match status" value="1"/>
</dbReference>
<evidence type="ECO:0000256" key="2">
    <source>
        <dbReference type="ARBA" id="ARBA00022618"/>
    </source>
</evidence>
<organism evidence="9 10">
    <name type="scientific">Apostasia shenzhenica</name>
    <dbReference type="NCBI Taxonomy" id="1088818"/>
    <lineage>
        <taxon>Eukaryota</taxon>
        <taxon>Viridiplantae</taxon>
        <taxon>Streptophyta</taxon>
        <taxon>Embryophyta</taxon>
        <taxon>Tracheophyta</taxon>
        <taxon>Spermatophyta</taxon>
        <taxon>Magnoliopsida</taxon>
        <taxon>Liliopsida</taxon>
        <taxon>Asparagales</taxon>
        <taxon>Orchidaceae</taxon>
        <taxon>Apostasioideae</taxon>
        <taxon>Apostasia</taxon>
    </lineage>
</organism>
<name>A0A2I0AWI1_9ASPA</name>
<dbReference type="CDD" id="cd20543">
    <property type="entry name" value="CYCLIN_AtCycD-like_rpt1"/>
    <property type="match status" value="1"/>
</dbReference>
<keyword evidence="4" id="KW-0131">Cell cycle</keyword>
<dbReference type="EMBL" id="KZ451943">
    <property type="protein sequence ID" value="PKA59904.1"/>
    <property type="molecule type" value="Genomic_DNA"/>
</dbReference>
<dbReference type="InterPro" id="IPR039361">
    <property type="entry name" value="Cyclin"/>
</dbReference>
<evidence type="ECO:0000313" key="9">
    <source>
        <dbReference type="EMBL" id="PKA59904.1"/>
    </source>
</evidence>
<accession>A0A2I0AWI1</accession>
<evidence type="ECO:0000313" key="10">
    <source>
        <dbReference type="Proteomes" id="UP000236161"/>
    </source>
</evidence>
<reference evidence="9 10" key="1">
    <citation type="journal article" date="2017" name="Nature">
        <title>The Apostasia genome and the evolution of orchids.</title>
        <authorList>
            <person name="Zhang G.Q."/>
            <person name="Liu K.W."/>
            <person name="Li Z."/>
            <person name="Lohaus R."/>
            <person name="Hsiao Y.Y."/>
            <person name="Niu S.C."/>
            <person name="Wang J.Y."/>
            <person name="Lin Y.C."/>
            <person name="Xu Q."/>
            <person name="Chen L.J."/>
            <person name="Yoshida K."/>
            <person name="Fujiwara S."/>
            <person name="Wang Z.W."/>
            <person name="Zhang Y.Q."/>
            <person name="Mitsuda N."/>
            <person name="Wang M."/>
            <person name="Liu G.H."/>
            <person name="Pecoraro L."/>
            <person name="Huang H.X."/>
            <person name="Xiao X.J."/>
            <person name="Lin M."/>
            <person name="Wu X.Y."/>
            <person name="Wu W.L."/>
            <person name="Chen Y.Y."/>
            <person name="Chang S.B."/>
            <person name="Sakamoto S."/>
            <person name="Ohme-Takagi M."/>
            <person name="Yagi M."/>
            <person name="Zeng S.J."/>
            <person name="Shen C.Y."/>
            <person name="Yeh C.M."/>
            <person name="Luo Y.B."/>
            <person name="Tsai W.C."/>
            <person name="Van de Peer Y."/>
            <person name="Liu Z.J."/>
        </authorList>
    </citation>
    <scope>NUCLEOTIDE SEQUENCE [LARGE SCALE GENOMIC DNA]</scope>
    <source>
        <strain evidence="10">cv. Shenzhen</strain>
        <tissue evidence="9">Stem</tissue>
    </source>
</reference>
<feature type="domain" description="Cyclin-like" evidence="7">
    <location>
        <begin position="95"/>
        <end position="194"/>
    </location>
</feature>
<dbReference type="SMART" id="SM00385">
    <property type="entry name" value="CYCLIN"/>
    <property type="match status" value="1"/>
</dbReference>
<dbReference type="FunFam" id="1.10.472.10:FF:000060">
    <property type="entry name" value="D6-type cyclin"/>
    <property type="match status" value="1"/>
</dbReference>
<dbReference type="InterPro" id="IPR036915">
    <property type="entry name" value="Cyclin-like_sf"/>
</dbReference>
<evidence type="ECO:0000259" key="8">
    <source>
        <dbReference type="SMART" id="SM01332"/>
    </source>
</evidence>
<evidence type="ECO:0000259" key="7">
    <source>
        <dbReference type="SMART" id="SM00385"/>
    </source>
</evidence>
<dbReference type="InterPro" id="IPR004367">
    <property type="entry name" value="Cyclin_C-dom"/>
</dbReference>
<evidence type="ECO:0000256" key="4">
    <source>
        <dbReference type="ARBA" id="ARBA00023306"/>
    </source>
</evidence>
<dbReference type="GO" id="GO:0051301">
    <property type="term" value="P:cell division"/>
    <property type="evidence" value="ECO:0007669"/>
    <property type="project" value="UniProtKB-KW"/>
</dbReference>
<dbReference type="Proteomes" id="UP000236161">
    <property type="component" value="Unassembled WGS sequence"/>
</dbReference>
<proteinExistence type="inferred from homology"/>
<protein>
    <submittedName>
        <fullName evidence="9">Cyclin-D4-1</fullName>
    </submittedName>
</protein>
<dbReference type="InterPro" id="IPR006671">
    <property type="entry name" value="Cyclin_N"/>
</dbReference>
<sequence length="374" mass="41014">MSFSPTALSAASSLYCPEYAEDVASWGHDAVDDEPTEDWEVPTFFPIAGERPFSVLLAAEEDHMPRQDYVSRILSGSIDATARLHAINWISKAFSFSQEVSEFYCFRPVTTYLAVNYLDRFLSGKSLPVMLEGKSRKIQSAGGWPMQLLSVACVSVAAKMEETRVPLLLDLQILDPKYLFEPKTIRRMELLLMASLRWRMRAITPFDFLSHFSAAVLSVDDNSSPVSGSTLFFRAVQLIIRTHRVIGFLGFRPSTIAAAAVLCSAGDIGAHPLSVYGWTGEGMLRDCRQLMEESLTYEFPSARRYKALRPAVETPPPLSPAGVLDASACGSSDSQKSSANEAAGSKGAGDFPLACKRRRISGALCTESIDIERG</sequence>
<dbReference type="SUPFAM" id="SSF47954">
    <property type="entry name" value="Cyclin-like"/>
    <property type="match status" value="1"/>
</dbReference>
<feature type="compositionally biased region" description="Polar residues" evidence="6">
    <location>
        <begin position="329"/>
        <end position="340"/>
    </location>
</feature>
<dbReference type="STRING" id="1088818.A0A2I0AWI1"/>
<dbReference type="Gene3D" id="1.10.472.10">
    <property type="entry name" value="Cyclin-like"/>
    <property type="match status" value="2"/>
</dbReference>
<evidence type="ECO:0000256" key="1">
    <source>
        <dbReference type="ARBA" id="ARBA00009065"/>
    </source>
</evidence>
<gene>
    <name evidence="9" type="primary">CYCD4-1</name>
    <name evidence="9" type="ORF">AXF42_Ash015962</name>
</gene>
<feature type="region of interest" description="Disordered" evidence="6">
    <location>
        <begin position="323"/>
        <end position="351"/>
    </location>
</feature>
<evidence type="ECO:0000256" key="6">
    <source>
        <dbReference type="SAM" id="MobiDB-lite"/>
    </source>
</evidence>
<comment type="similarity">
    <text evidence="1">Belongs to the cyclin family. Cyclin D subfamily.</text>
</comment>
<dbReference type="CDD" id="cd20544">
    <property type="entry name" value="CYCLIN_AtCycD-like_rpt2"/>
    <property type="match status" value="1"/>
</dbReference>
<feature type="domain" description="Cyclin C-terminal" evidence="8">
    <location>
        <begin position="203"/>
        <end position="321"/>
    </location>
</feature>
<keyword evidence="10" id="KW-1185">Reference proteome</keyword>
<evidence type="ECO:0000256" key="5">
    <source>
        <dbReference type="RuleBase" id="RU000383"/>
    </source>
</evidence>